<dbReference type="AlphaFoldDB" id="A0A7J0HF46"/>
<organism evidence="2 3">
    <name type="scientific">Actinidia rufa</name>
    <dbReference type="NCBI Taxonomy" id="165716"/>
    <lineage>
        <taxon>Eukaryota</taxon>
        <taxon>Viridiplantae</taxon>
        <taxon>Streptophyta</taxon>
        <taxon>Embryophyta</taxon>
        <taxon>Tracheophyta</taxon>
        <taxon>Spermatophyta</taxon>
        <taxon>Magnoliopsida</taxon>
        <taxon>eudicotyledons</taxon>
        <taxon>Gunneridae</taxon>
        <taxon>Pentapetalae</taxon>
        <taxon>asterids</taxon>
        <taxon>Ericales</taxon>
        <taxon>Actinidiaceae</taxon>
        <taxon>Actinidia</taxon>
    </lineage>
</organism>
<evidence type="ECO:0000313" key="3">
    <source>
        <dbReference type="Proteomes" id="UP000585474"/>
    </source>
</evidence>
<sequence length="317" mass="34537">MADEINQLLSSPKEDPPSPEGSPSDIRLSEVNKTITSTRPGDVAFYEAAFHAIFVFQSILLLGGSCTSITSTLPILFPMHDKVSSTRWLYFKARSKKTLFEGYPNNVKDGRNSSSSRETTSSSPWGYPRTLSSEGSEVVGHPRCSRPTSKSMASSGRDNGEDIPTGWAAPIACDEGESHHFRDDPRQEASRDKVPDILPTKKVKFTANSKGKGTASPPKAKKKFEATPSNTTSKGARVVVAPVEVWQGVERRGDDTTGPGQVELAASRYFGEGFDLCKKQVGHLHPELNIQDLEIDDKLAKEGQEDEEKGDICPISP</sequence>
<feature type="compositionally biased region" description="Low complexity" evidence="1">
    <location>
        <begin position="113"/>
        <end position="123"/>
    </location>
</feature>
<accession>A0A7J0HF46</accession>
<feature type="compositionally biased region" description="Basic and acidic residues" evidence="1">
    <location>
        <begin position="176"/>
        <end position="195"/>
    </location>
</feature>
<proteinExistence type="predicted"/>
<reference evidence="2 3" key="1">
    <citation type="submission" date="2019-07" db="EMBL/GenBank/DDBJ databases">
        <title>De Novo Assembly of kiwifruit Actinidia rufa.</title>
        <authorList>
            <person name="Sugita-Konishi S."/>
            <person name="Sato K."/>
            <person name="Mori E."/>
            <person name="Abe Y."/>
            <person name="Kisaki G."/>
            <person name="Hamano K."/>
            <person name="Suezawa K."/>
            <person name="Otani M."/>
            <person name="Fukuda T."/>
            <person name="Manabe T."/>
            <person name="Gomi K."/>
            <person name="Tabuchi M."/>
            <person name="Akimitsu K."/>
            <person name="Kataoka I."/>
        </authorList>
    </citation>
    <scope>NUCLEOTIDE SEQUENCE [LARGE SCALE GENOMIC DNA]</scope>
    <source>
        <strain evidence="3">cv. Fuchu</strain>
    </source>
</reference>
<comment type="caution">
    <text evidence="2">The sequence shown here is derived from an EMBL/GenBank/DDBJ whole genome shotgun (WGS) entry which is preliminary data.</text>
</comment>
<dbReference type="EMBL" id="BJWL01000029">
    <property type="protein sequence ID" value="GFZ21595.1"/>
    <property type="molecule type" value="Genomic_DNA"/>
</dbReference>
<evidence type="ECO:0000256" key="1">
    <source>
        <dbReference type="SAM" id="MobiDB-lite"/>
    </source>
</evidence>
<gene>
    <name evidence="2" type="ORF">Acr_29g0007570</name>
</gene>
<name>A0A7J0HF46_9ERIC</name>
<dbReference type="Proteomes" id="UP000585474">
    <property type="component" value="Unassembled WGS sequence"/>
</dbReference>
<protein>
    <submittedName>
        <fullName evidence="2">Uncharacterized protein</fullName>
    </submittedName>
</protein>
<feature type="compositionally biased region" description="Polar residues" evidence="1">
    <location>
        <begin position="146"/>
        <end position="157"/>
    </location>
</feature>
<evidence type="ECO:0000313" key="2">
    <source>
        <dbReference type="EMBL" id="GFZ21595.1"/>
    </source>
</evidence>
<dbReference type="OrthoDB" id="685909at2759"/>
<keyword evidence="3" id="KW-1185">Reference proteome</keyword>
<feature type="region of interest" description="Disordered" evidence="1">
    <location>
        <begin position="1"/>
        <end position="26"/>
    </location>
</feature>
<feature type="region of interest" description="Disordered" evidence="1">
    <location>
        <begin position="102"/>
        <end position="233"/>
    </location>
</feature>